<feature type="region of interest" description="Disordered" evidence="1">
    <location>
        <begin position="63"/>
        <end position="92"/>
    </location>
</feature>
<dbReference type="AlphaFoldDB" id="A0A485KJX8"/>
<sequence length="92" mass="10256">MSTWDTIANDVAAHPGIKSKKGTALNRFDKLMSSFKRGEQVSHRKSGAPEEYEERDRLLTDISARMSDFTESVDPRRDAGKRKAEGIETSGV</sequence>
<organism evidence="3 4">
    <name type="scientific">Aphanomyces stellatus</name>
    <dbReference type="NCBI Taxonomy" id="120398"/>
    <lineage>
        <taxon>Eukaryota</taxon>
        <taxon>Sar</taxon>
        <taxon>Stramenopiles</taxon>
        <taxon>Oomycota</taxon>
        <taxon>Saprolegniomycetes</taxon>
        <taxon>Saprolegniales</taxon>
        <taxon>Verrucalvaceae</taxon>
        <taxon>Aphanomyces</taxon>
    </lineage>
</organism>
<feature type="compositionally biased region" description="Basic and acidic residues" evidence="1">
    <location>
        <begin position="73"/>
        <end position="86"/>
    </location>
</feature>
<evidence type="ECO:0000256" key="1">
    <source>
        <dbReference type="SAM" id="MobiDB-lite"/>
    </source>
</evidence>
<dbReference type="EMBL" id="VJMH01005097">
    <property type="protein sequence ID" value="KAF0701222.1"/>
    <property type="molecule type" value="Genomic_DNA"/>
</dbReference>
<reference evidence="3 4" key="1">
    <citation type="submission" date="2019-03" db="EMBL/GenBank/DDBJ databases">
        <authorList>
            <person name="Gaulin E."/>
            <person name="Dumas B."/>
        </authorList>
    </citation>
    <scope>NUCLEOTIDE SEQUENCE [LARGE SCALE GENOMIC DNA]</scope>
    <source>
        <strain evidence="3">CBS 568.67</strain>
    </source>
</reference>
<proteinExistence type="predicted"/>
<accession>A0A485KJX8</accession>
<name>A0A485KJX8_9STRA</name>
<keyword evidence="4" id="KW-1185">Reference proteome</keyword>
<dbReference type="OrthoDB" id="120918at2759"/>
<evidence type="ECO:0000313" key="3">
    <source>
        <dbReference type="EMBL" id="VFT85183.1"/>
    </source>
</evidence>
<evidence type="ECO:0000313" key="4">
    <source>
        <dbReference type="Proteomes" id="UP000332933"/>
    </source>
</evidence>
<dbReference type="Proteomes" id="UP000332933">
    <property type="component" value="Unassembled WGS sequence"/>
</dbReference>
<protein>
    <submittedName>
        <fullName evidence="3">Aste57867_8296 protein</fullName>
    </submittedName>
</protein>
<dbReference type="EMBL" id="CAADRA010005118">
    <property type="protein sequence ID" value="VFT85183.1"/>
    <property type="molecule type" value="Genomic_DNA"/>
</dbReference>
<reference evidence="2" key="2">
    <citation type="submission" date="2019-06" db="EMBL/GenBank/DDBJ databases">
        <title>Genomics analysis of Aphanomyces spp. identifies a new class of oomycete effector associated with host adaptation.</title>
        <authorList>
            <person name="Gaulin E."/>
        </authorList>
    </citation>
    <scope>NUCLEOTIDE SEQUENCE</scope>
    <source>
        <strain evidence="2">CBS 578.67</strain>
    </source>
</reference>
<evidence type="ECO:0000313" key="2">
    <source>
        <dbReference type="EMBL" id="KAF0701222.1"/>
    </source>
</evidence>
<gene>
    <name evidence="3" type="primary">Aste57867_8296</name>
    <name evidence="2" type="ORF">As57867_008265</name>
    <name evidence="3" type="ORF">ASTE57867_8296</name>
</gene>